<dbReference type="AlphaFoldDB" id="A0A9W7F3I1"/>
<organism evidence="3 4">
    <name type="scientific">Triparma laevis f. longispina</name>
    <dbReference type="NCBI Taxonomy" id="1714387"/>
    <lineage>
        <taxon>Eukaryota</taxon>
        <taxon>Sar</taxon>
        <taxon>Stramenopiles</taxon>
        <taxon>Ochrophyta</taxon>
        <taxon>Bolidophyceae</taxon>
        <taxon>Parmales</taxon>
        <taxon>Triparmaceae</taxon>
        <taxon>Triparma</taxon>
    </lineage>
</organism>
<sequence length="116" mass="13547">MLPRLTSHLLPITRKALTSSPLSPSLRPFHQTSFRTFPVKSHKPKHEERGKKHNFIKFFGGAVFVVGLLLWWTDDHYDDYIESVSAKKANETDKADLLEQEKKDEQEWREREEGNA</sequence>
<gene>
    <name evidence="3" type="ORF">TrLO_g11689</name>
</gene>
<proteinExistence type="predicted"/>
<comment type="caution">
    <text evidence="3">The sequence shown here is derived from an EMBL/GenBank/DDBJ whole genome shotgun (WGS) entry which is preliminary data.</text>
</comment>
<keyword evidence="2" id="KW-0472">Membrane</keyword>
<protein>
    <submittedName>
        <fullName evidence="3">Uncharacterized protein</fullName>
    </submittedName>
</protein>
<dbReference type="EMBL" id="BRXW01000019">
    <property type="protein sequence ID" value="GMI00143.1"/>
    <property type="molecule type" value="Genomic_DNA"/>
</dbReference>
<feature type="region of interest" description="Disordered" evidence="1">
    <location>
        <begin position="92"/>
        <end position="116"/>
    </location>
</feature>
<evidence type="ECO:0000256" key="2">
    <source>
        <dbReference type="SAM" id="Phobius"/>
    </source>
</evidence>
<keyword evidence="4" id="KW-1185">Reference proteome</keyword>
<evidence type="ECO:0000256" key="1">
    <source>
        <dbReference type="SAM" id="MobiDB-lite"/>
    </source>
</evidence>
<reference evidence="4" key="1">
    <citation type="journal article" date="2023" name="Commun. Biol.">
        <title>Genome analysis of Parmales, the sister group of diatoms, reveals the evolutionary specialization of diatoms from phago-mixotrophs to photoautotrophs.</title>
        <authorList>
            <person name="Ban H."/>
            <person name="Sato S."/>
            <person name="Yoshikawa S."/>
            <person name="Yamada K."/>
            <person name="Nakamura Y."/>
            <person name="Ichinomiya M."/>
            <person name="Sato N."/>
            <person name="Blanc-Mathieu R."/>
            <person name="Endo H."/>
            <person name="Kuwata A."/>
            <person name="Ogata H."/>
        </authorList>
    </citation>
    <scope>NUCLEOTIDE SEQUENCE [LARGE SCALE GENOMIC DNA]</scope>
    <source>
        <strain evidence="4">NIES 3700</strain>
    </source>
</reference>
<accession>A0A9W7F3I1</accession>
<keyword evidence="2" id="KW-1133">Transmembrane helix</keyword>
<name>A0A9W7F3I1_9STRA</name>
<evidence type="ECO:0000313" key="3">
    <source>
        <dbReference type="EMBL" id="GMI00143.1"/>
    </source>
</evidence>
<feature type="transmembrane region" description="Helical" evidence="2">
    <location>
        <begin position="55"/>
        <end position="73"/>
    </location>
</feature>
<evidence type="ECO:0000313" key="4">
    <source>
        <dbReference type="Proteomes" id="UP001165122"/>
    </source>
</evidence>
<dbReference type="Proteomes" id="UP001165122">
    <property type="component" value="Unassembled WGS sequence"/>
</dbReference>
<keyword evidence="2" id="KW-0812">Transmembrane</keyword>